<feature type="domain" description="M23ase beta-sheet core" evidence="1">
    <location>
        <begin position="51"/>
        <end position="125"/>
    </location>
</feature>
<sequence>MALPCPPNYIIDNQVPFKEYQFLPFKTSQVIQKVKECSSIHPGRDFLFNGASFNNTTVYAIESGVVQWALPGYLGILGNDKFVTEYVHVQPLVSAGKQVNAGEAIANLAQLGQFDGTPIPHVHINRIFNWQGASACAHTFTCNWRIRGIDIPTGICSNSNGWGLVNGVWVFCQNGVRKGGWFPGSGGNLLFADKDGIWAGFIKNNTGNIQYRYLRDRNLPASDPNANRVAKGWVCSLGQFWFFDNNGNMVRNTTINGRWQLGSNGACTNCGSCNSQS</sequence>
<dbReference type="AlphaFoldDB" id="A0A9X7APK4"/>
<reference evidence="2 3" key="1">
    <citation type="submission" date="2017-09" db="EMBL/GenBank/DDBJ databases">
        <title>Large-scale bioinformatics analysis of Bacillus genomes uncovers conserved roles of natural products in bacterial physiology.</title>
        <authorList>
            <consortium name="Agbiome Team Llc"/>
            <person name="Bleich R.M."/>
            <person name="Grubbs K.J."/>
            <person name="Santa Maria K.C."/>
            <person name="Allen S.E."/>
            <person name="Farag S."/>
            <person name="Shank E.A."/>
            <person name="Bowers A."/>
        </authorList>
    </citation>
    <scope>NUCLEOTIDE SEQUENCE [LARGE SCALE GENOMIC DNA]</scope>
    <source>
        <strain evidence="2 3">AFS065400</strain>
    </source>
</reference>
<evidence type="ECO:0000313" key="3">
    <source>
        <dbReference type="Proteomes" id="UP000226106"/>
    </source>
</evidence>
<protein>
    <recommendedName>
        <fullName evidence="1">M23ase beta-sheet core domain-containing protein</fullName>
    </recommendedName>
</protein>
<comment type="caution">
    <text evidence="2">The sequence shown here is derived from an EMBL/GenBank/DDBJ whole genome shotgun (WGS) entry which is preliminary data.</text>
</comment>
<dbReference type="RefSeq" id="WP_098640403.1">
    <property type="nucleotide sequence ID" value="NZ_NVCO01000026.1"/>
</dbReference>
<name>A0A9X7APK4_BACTU</name>
<dbReference type="InterPro" id="IPR011055">
    <property type="entry name" value="Dup_hybrid_motif"/>
</dbReference>
<gene>
    <name evidence="2" type="ORF">COK72_09225</name>
</gene>
<dbReference type="CDD" id="cd12797">
    <property type="entry name" value="M23_peptidase"/>
    <property type="match status" value="1"/>
</dbReference>
<dbReference type="Proteomes" id="UP000226106">
    <property type="component" value="Unassembled WGS sequence"/>
</dbReference>
<dbReference type="SUPFAM" id="SSF69360">
    <property type="entry name" value="Cell wall binding repeat"/>
    <property type="match status" value="1"/>
</dbReference>
<dbReference type="Gene3D" id="2.70.70.10">
    <property type="entry name" value="Glucose Permease (Domain IIA)"/>
    <property type="match status" value="1"/>
</dbReference>
<organism evidence="2 3">
    <name type="scientific">Bacillus thuringiensis</name>
    <dbReference type="NCBI Taxonomy" id="1428"/>
    <lineage>
        <taxon>Bacteria</taxon>
        <taxon>Bacillati</taxon>
        <taxon>Bacillota</taxon>
        <taxon>Bacilli</taxon>
        <taxon>Bacillales</taxon>
        <taxon>Bacillaceae</taxon>
        <taxon>Bacillus</taxon>
        <taxon>Bacillus cereus group</taxon>
    </lineage>
</organism>
<dbReference type="EMBL" id="NVCO01000026">
    <property type="protein sequence ID" value="PFT48249.1"/>
    <property type="molecule type" value="Genomic_DNA"/>
</dbReference>
<dbReference type="InterPro" id="IPR016047">
    <property type="entry name" value="M23ase_b-sheet_dom"/>
</dbReference>
<proteinExistence type="predicted"/>
<dbReference type="Gene3D" id="2.10.270.10">
    <property type="entry name" value="Cholin Binding"/>
    <property type="match status" value="1"/>
</dbReference>
<accession>A0A9X7APK4</accession>
<evidence type="ECO:0000259" key="1">
    <source>
        <dbReference type="Pfam" id="PF01551"/>
    </source>
</evidence>
<dbReference type="SUPFAM" id="SSF51261">
    <property type="entry name" value="Duplicated hybrid motif"/>
    <property type="match status" value="1"/>
</dbReference>
<dbReference type="Pfam" id="PF01551">
    <property type="entry name" value="Peptidase_M23"/>
    <property type="match status" value="1"/>
</dbReference>
<evidence type="ECO:0000313" key="2">
    <source>
        <dbReference type="EMBL" id="PFT48249.1"/>
    </source>
</evidence>